<dbReference type="GO" id="GO:0016740">
    <property type="term" value="F:transferase activity"/>
    <property type="evidence" value="ECO:0007669"/>
    <property type="project" value="UniProtKB-KW"/>
</dbReference>
<dbReference type="Proteomes" id="UP000005038">
    <property type="component" value="Unassembled WGS sequence"/>
</dbReference>
<accession>H5TKH0</accession>
<comment type="caution">
    <text evidence="2">The sequence shown here is derived from an EMBL/GenBank/DDBJ whole genome shotgun (WGS) entry which is preliminary data.</text>
</comment>
<dbReference type="RefSeq" id="WP_007238219.1">
    <property type="nucleotide sequence ID" value="NZ_BAFB01000090.1"/>
</dbReference>
<evidence type="ECO:0000313" key="2">
    <source>
        <dbReference type="EMBL" id="GAB33978.1"/>
    </source>
</evidence>
<keyword evidence="3" id="KW-1185">Reference proteome</keyword>
<protein>
    <submittedName>
        <fullName evidence="2">Glycosyltransferase</fullName>
    </submittedName>
</protein>
<dbReference type="Gene3D" id="3.90.550.10">
    <property type="entry name" value="Spore Coat Polysaccharide Biosynthesis Protein SpsA, Chain A"/>
    <property type="match status" value="2"/>
</dbReference>
<evidence type="ECO:0000313" key="3">
    <source>
        <dbReference type="Proteomes" id="UP000005038"/>
    </source>
</evidence>
<organism evidence="2 3">
    <name type="scientific">Gordonia otitidis (strain DSM 44809 / CCUG 52243 / JCM 12355 / NBRC 100426 / IFM 10032)</name>
    <dbReference type="NCBI Taxonomy" id="1108044"/>
    <lineage>
        <taxon>Bacteria</taxon>
        <taxon>Bacillati</taxon>
        <taxon>Actinomycetota</taxon>
        <taxon>Actinomycetes</taxon>
        <taxon>Mycobacteriales</taxon>
        <taxon>Gordoniaceae</taxon>
        <taxon>Gordonia</taxon>
    </lineage>
</organism>
<dbReference type="AlphaFoldDB" id="H5TKH0"/>
<proteinExistence type="predicted"/>
<dbReference type="STRING" id="1108044.GOOTI_090_00070"/>
<sequence length="685" mass="74261">MNATSPEQVENPYSLSVVVCVYTYKRYQSVVALTHAIVAQVAPDDELILVVDHNEDLLSQLADELGDYAQVIANSAPRQGLSGARNCGVAHARGDVVVFLDDDALIGPGGLESVRRAFIDPRIHAIGGEVRPDWEGGTSPSWFPAEFGWVVGCDYRGLPASGMSIRNPIGAAMAVRKNTLDRIGGFSDSFGRVGALPAGCEETLMGIEIRTKIPNSDIVRIEGFSVEHAVPRSRQTRRYFLNRCLHEGRSKSSLSHQVGSSRGLESERTYVSRTLPRGVLTNLAAVSRGDLSGVDRAVMIVLGLIVTSWGMFGMRAAVTKARPRVESQGVRELDPISPDELVTVVVATVGRASLRATVESLCAQTYRNIEIIVVDNSLLPESPLPRILSGISDHRLKTVVESVRGVSVARNAGIAASSGRLIAFTDDDAAAYENWVQTLVDAFAKDDTGRLGAITGRVTAAELSTVEQQWFEDAQVFDKGLMPEVYTYPAEPELVSALGASADPSMFFPWTCGEVGNGNNMAFRREALMEIGGFDEELGPGTPTRGGEDLDLIRRALLAGFAVAYRPDVLVVHRHRSSLSELRSQMYGYGVGMSSVLTKLVITGYLSRILAIVPAGFRFLVSADSARNEKKPDGMHRSLVLYELAGYVNGPLMYLRSRFGRVRRQRSAVLPHVKSIHATSSSELT</sequence>
<dbReference type="InterPro" id="IPR050834">
    <property type="entry name" value="Glycosyltransf_2"/>
</dbReference>
<dbReference type="InterPro" id="IPR029044">
    <property type="entry name" value="Nucleotide-diphossugar_trans"/>
</dbReference>
<evidence type="ECO:0000259" key="1">
    <source>
        <dbReference type="Pfam" id="PF00535"/>
    </source>
</evidence>
<reference evidence="2" key="1">
    <citation type="submission" date="2012-02" db="EMBL/GenBank/DDBJ databases">
        <title>Whole genome shotgun sequence of Gordonia otitidis NBRC 100426.</title>
        <authorList>
            <person name="Yoshida I."/>
            <person name="Hosoyama A."/>
            <person name="Tsuchikane K."/>
            <person name="Katsumata H."/>
            <person name="Yamazaki S."/>
            <person name="Fujita N."/>
        </authorList>
    </citation>
    <scope>NUCLEOTIDE SEQUENCE [LARGE SCALE GENOMIC DNA]</scope>
    <source>
        <strain evidence="2">NBRC 100426</strain>
    </source>
</reference>
<dbReference type="PANTHER" id="PTHR43685">
    <property type="entry name" value="GLYCOSYLTRANSFERASE"/>
    <property type="match status" value="1"/>
</dbReference>
<gene>
    <name evidence="2" type="ORF">GOOTI_090_00070</name>
</gene>
<dbReference type="Pfam" id="PF00535">
    <property type="entry name" value="Glycos_transf_2"/>
    <property type="match status" value="2"/>
</dbReference>
<dbReference type="EMBL" id="BAFB01000090">
    <property type="protein sequence ID" value="GAB33978.1"/>
    <property type="molecule type" value="Genomic_DNA"/>
</dbReference>
<feature type="domain" description="Glycosyltransferase 2-like" evidence="1">
    <location>
        <begin position="344"/>
        <end position="449"/>
    </location>
</feature>
<dbReference type="InterPro" id="IPR001173">
    <property type="entry name" value="Glyco_trans_2-like"/>
</dbReference>
<dbReference type="SUPFAM" id="SSF53448">
    <property type="entry name" value="Nucleotide-diphospho-sugar transferases"/>
    <property type="match status" value="2"/>
</dbReference>
<dbReference type="PANTHER" id="PTHR43685:SF2">
    <property type="entry name" value="GLYCOSYLTRANSFERASE 2-LIKE DOMAIN-CONTAINING PROTEIN"/>
    <property type="match status" value="1"/>
</dbReference>
<name>H5TKH0_GORO1</name>
<feature type="domain" description="Glycosyltransferase 2-like" evidence="1">
    <location>
        <begin position="19"/>
        <end position="134"/>
    </location>
</feature>